<dbReference type="AlphaFoldDB" id="A0AAV5AMC3"/>
<evidence type="ECO:0000313" key="2">
    <source>
        <dbReference type="EMBL" id="GJJ15749.1"/>
    </source>
</evidence>
<evidence type="ECO:0000256" key="1">
    <source>
        <dbReference type="SAM" id="Phobius"/>
    </source>
</evidence>
<protein>
    <submittedName>
        <fullName evidence="2">Uncharacterized protein</fullName>
    </submittedName>
</protein>
<evidence type="ECO:0000313" key="3">
    <source>
        <dbReference type="Proteomes" id="UP001050691"/>
    </source>
</evidence>
<keyword evidence="3" id="KW-1185">Reference proteome</keyword>
<proteinExistence type="predicted"/>
<accession>A0AAV5AMC3</accession>
<dbReference type="Proteomes" id="UP001050691">
    <property type="component" value="Unassembled WGS sequence"/>
</dbReference>
<dbReference type="EMBL" id="BPWL01000011">
    <property type="protein sequence ID" value="GJJ15749.1"/>
    <property type="molecule type" value="Genomic_DNA"/>
</dbReference>
<keyword evidence="1" id="KW-1133">Transmembrane helix</keyword>
<dbReference type="CDD" id="cd12087">
    <property type="entry name" value="TM_EGFR-like"/>
    <property type="match status" value="1"/>
</dbReference>
<feature type="transmembrane region" description="Helical" evidence="1">
    <location>
        <begin position="222"/>
        <end position="243"/>
    </location>
</feature>
<keyword evidence="1" id="KW-0472">Membrane</keyword>
<keyword evidence="1" id="KW-0812">Transmembrane</keyword>
<reference evidence="2" key="1">
    <citation type="submission" date="2021-10" db="EMBL/GenBank/DDBJ databases">
        <title>De novo Genome Assembly of Clathrus columnatus (Basidiomycota, Fungi) Using Illumina and Nanopore Sequence Data.</title>
        <authorList>
            <person name="Ogiso-Tanaka E."/>
            <person name="Itagaki H."/>
            <person name="Hosoya T."/>
            <person name="Hosaka K."/>
        </authorList>
    </citation>
    <scope>NUCLEOTIDE SEQUENCE</scope>
    <source>
        <strain evidence="2">MO-923</strain>
    </source>
</reference>
<name>A0AAV5AMC3_9AGAM</name>
<gene>
    <name evidence="2" type="ORF">Clacol_010027</name>
</gene>
<dbReference type="Gene3D" id="2.60.120.260">
    <property type="entry name" value="Galactose-binding domain-like"/>
    <property type="match status" value="1"/>
</dbReference>
<sequence>MCNQQGFPDGENELIINVTSNGMPFYLDHITYRSAPNVSLENSLIAIQNPDPAINYISGWSPNGIVNQTSDPNSLVNVTFIGVQLSWYSYLASGTNASSGEYSIDGGSFTPFEIPGVSSTSPALFNQLLFDTSGLTLEMGIHVLSVKYTGASMQGPLTLDCLIVTNGSFSSLPTSSSGGNMLTSSNNGDMMSETKTHAFNPTSSVNRLSGGISSSKSNVGTIIGGVVGSIAGVLAIIIFFVWFKYYRRRSQGNHPHGIMPFLHQSASGAVVPSFQTSQTPKNHIRLEHTSQSNIALTEYVDSDSIHPVSFFTTYSSPPAMTATVSDRPLSSPALVMSHVAASRVPTNSILMRHEDSGIRFRPPVTEGIEIPPIYTEQ</sequence>
<organism evidence="2 3">
    <name type="scientific">Clathrus columnatus</name>
    <dbReference type="NCBI Taxonomy" id="1419009"/>
    <lineage>
        <taxon>Eukaryota</taxon>
        <taxon>Fungi</taxon>
        <taxon>Dikarya</taxon>
        <taxon>Basidiomycota</taxon>
        <taxon>Agaricomycotina</taxon>
        <taxon>Agaricomycetes</taxon>
        <taxon>Phallomycetidae</taxon>
        <taxon>Phallales</taxon>
        <taxon>Clathraceae</taxon>
        <taxon>Clathrus</taxon>
    </lineage>
</organism>
<comment type="caution">
    <text evidence="2">The sequence shown here is derived from an EMBL/GenBank/DDBJ whole genome shotgun (WGS) entry which is preliminary data.</text>
</comment>